<protein>
    <recommendedName>
        <fullName evidence="13">Methionine--tRNA ligase</fullName>
        <ecNumber evidence="13">6.1.1.10</ecNumber>
    </recommendedName>
    <alternativeName>
        <fullName evidence="13">Methionyl-tRNA synthetase</fullName>
        <shortName evidence="13">MetRS</shortName>
    </alternativeName>
</protein>
<feature type="binding site" evidence="13">
    <location>
        <position position="145"/>
    </location>
    <ligand>
        <name>Zn(2+)</name>
        <dbReference type="ChEBI" id="CHEBI:29105"/>
    </ligand>
</feature>
<evidence type="ECO:0000256" key="2">
    <source>
        <dbReference type="ARBA" id="ARBA00004496"/>
    </source>
</evidence>
<feature type="short sequence motif" description="'KMSKS' region" evidence="13">
    <location>
        <begin position="298"/>
        <end position="302"/>
    </location>
</feature>
<gene>
    <name evidence="13 16" type="primary">metG</name>
    <name evidence="16" type="ORF">QBE51_09570</name>
</gene>
<dbReference type="InterPro" id="IPR004495">
    <property type="entry name" value="Met-tRNA-synth_bsu_C"/>
</dbReference>
<dbReference type="Gene3D" id="3.40.50.620">
    <property type="entry name" value="HUPs"/>
    <property type="match status" value="1"/>
</dbReference>
<dbReference type="InterPro" id="IPR023457">
    <property type="entry name" value="Met-tRNA_synth_2"/>
</dbReference>
<reference evidence="16 17" key="1">
    <citation type="submission" date="2023-03" db="EMBL/GenBank/DDBJ databases">
        <title>Novel Species.</title>
        <authorList>
            <person name="Ma S."/>
        </authorList>
    </citation>
    <scope>NUCLEOTIDE SEQUENCE [LARGE SCALE GENOMIC DNA]</scope>
    <source>
        <strain evidence="16 17">LIND6LT2</strain>
    </source>
</reference>
<evidence type="ECO:0000256" key="10">
    <source>
        <dbReference type="ARBA" id="ARBA00022917"/>
    </source>
</evidence>
<comment type="cofactor">
    <cofactor evidence="13">
        <name>Zn(2+)</name>
        <dbReference type="ChEBI" id="CHEBI:29105"/>
    </cofactor>
    <text evidence="13">Binds 1 zinc ion per subunit.</text>
</comment>
<keyword evidence="8 13" id="KW-0067">ATP-binding</keyword>
<feature type="binding site" evidence="13">
    <location>
        <position position="148"/>
    </location>
    <ligand>
        <name>Zn(2+)</name>
        <dbReference type="ChEBI" id="CHEBI:29105"/>
    </ligand>
</feature>
<dbReference type="PROSITE" id="PS50886">
    <property type="entry name" value="TRBD"/>
    <property type="match status" value="1"/>
</dbReference>
<dbReference type="PRINTS" id="PR01041">
    <property type="entry name" value="TRNASYNTHMET"/>
</dbReference>
<evidence type="ECO:0000256" key="1">
    <source>
        <dbReference type="ARBA" id="ARBA00003314"/>
    </source>
</evidence>
<dbReference type="SUPFAM" id="SSF50249">
    <property type="entry name" value="Nucleic acid-binding proteins"/>
    <property type="match status" value="1"/>
</dbReference>
<dbReference type="InterPro" id="IPR014729">
    <property type="entry name" value="Rossmann-like_a/b/a_fold"/>
</dbReference>
<feature type="region of interest" description="Disordered" evidence="14">
    <location>
        <begin position="525"/>
        <end position="544"/>
    </location>
</feature>
<keyword evidence="4 13" id="KW-0963">Cytoplasm</keyword>
<comment type="similarity">
    <text evidence="13">Belongs to the class-I aminoacyl-tRNA synthetase family. MetG type 2A subfamily.</text>
</comment>
<dbReference type="InterPro" id="IPR009080">
    <property type="entry name" value="tRNAsynth_Ia_anticodon-bd"/>
</dbReference>
<dbReference type="InterPro" id="IPR014758">
    <property type="entry name" value="Met-tRNA_synth"/>
</dbReference>
<name>A0ABZ2Y150_9FIRM</name>
<comment type="caution">
    <text evidence="13">Lacks conserved residue(s) required for the propagation of feature annotation.</text>
</comment>
<keyword evidence="9 13" id="KW-0694">RNA-binding</keyword>
<evidence type="ECO:0000256" key="9">
    <source>
        <dbReference type="ARBA" id="ARBA00022884"/>
    </source>
</evidence>
<dbReference type="GO" id="GO:0004825">
    <property type="term" value="F:methionine-tRNA ligase activity"/>
    <property type="evidence" value="ECO:0007669"/>
    <property type="project" value="UniProtKB-EC"/>
</dbReference>
<evidence type="ECO:0000256" key="6">
    <source>
        <dbReference type="ARBA" id="ARBA00022598"/>
    </source>
</evidence>
<dbReference type="NCBIfam" id="TIGR00398">
    <property type="entry name" value="metG"/>
    <property type="match status" value="1"/>
</dbReference>
<feature type="binding site" evidence="13">
    <location>
        <position position="131"/>
    </location>
    <ligand>
        <name>Zn(2+)</name>
        <dbReference type="ChEBI" id="CHEBI:29105"/>
    </ligand>
</feature>
<dbReference type="RefSeq" id="WP_341876055.1">
    <property type="nucleotide sequence ID" value="NZ_CP121687.1"/>
</dbReference>
<dbReference type="NCBIfam" id="TIGR00399">
    <property type="entry name" value="metG_C_term"/>
    <property type="match status" value="1"/>
</dbReference>
<keyword evidence="13" id="KW-0479">Metal-binding</keyword>
<dbReference type="InterPro" id="IPR012340">
    <property type="entry name" value="NA-bd_OB-fold"/>
</dbReference>
<feature type="short sequence motif" description="'HIGH' region" evidence="13">
    <location>
        <begin position="13"/>
        <end position="23"/>
    </location>
</feature>
<evidence type="ECO:0000256" key="13">
    <source>
        <dbReference type="HAMAP-Rule" id="MF_01228"/>
    </source>
</evidence>
<dbReference type="HAMAP" id="MF_01228">
    <property type="entry name" value="Met_tRNA_synth_type2"/>
    <property type="match status" value="1"/>
</dbReference>
<keyword evidence="6 13" id="KW-0436">Ligase</keyword>
<comment type="function">
    <text evidence="1 13">Is required not only for elongation of protein synthesis but also for the initiation of all mRNA translation through initiator tRNA(fMet) aminoacylation.</text>
</comment>
<dbReference type="Pfam" id="PF19303">
    <property type="entry name" value="Anticodon_3"/>
    <property type="match status" value="1"/>
</dbReference>
<dbReference type="Gene3D" id="2.170.220.10">
    <property type="match status" value="1"/>
</dbReference>
<keyword evidence="11 13" id="KW-0030">Aminoacyl-tRNA synthetase</keyword>
<dbReference type="Pfam" id="PF01588">
    <property type="entry name" value="tRNA_bind"/>
    <property type="match status" value="1"/>
</dbReference>
<evidence type="ECO:0000256" key="11">
    <source>
        <dbReference type="ARBA" id="ARBA00023146"/>
    </source>
</evidence>
<dbReference type="CDD" id="cd00814">
    <property type="entry name" value="MetRS_core"/>
    <property type="match status" value="1"/>
</dbReference>
<organism evidence="16 17">
    <name type="scientific">Defluviitalea saccharophila</name>
    <dbReference type="NCBI Taxonomy" id="879970"/>
    <lineage>
        <taxon>Bacteria</taxon>
        <taxon>Bacillati</taxon>
        <taxon>Bacillota</taxon>
        <taxon>Clostridia</taxon>
        <taxon>Lachnospirales</taxon>
        <taxon>Defluviitaleaceae</taxon>
        <taxon>Defluviitalea</taxon>
    </lineage>
</organism>
<evidence type="ECO:0000313" key="17">
    <source>
        <dbReference type="Proteomes" id="UP001486565"/>
    </source>
</evidence>
<feature type="binding site" evidence="13">
    <location>
        <position position="128"/>
    </location>
    <ligand>
        <name>Zn(2+)</name>
        <dbReference type="ChEBI" id="CHEBI:29105"/>
    </ligand>
</feature>
<dbReference type="InterPro" id="IPR015413">
    <property type="entry name" value="Methionyl/Leucyl_tRNA_Synth"/>
</dbReference>
<evidence type="ECO:0000313" key="16">
    <source>
        <dbReference type="EMBL" id="WZL69051.1"/>
    </source>
</evidence>
<dbReference type="SUPFAM" id="SSF52374">
    <property type="entry name" value="Nucleotidylyl transferase"/>
    <property type="match status" value="1"/>
</dbReference>
<comment type="catalytic activity">
    <reaction evidence="12 13">
        <text>tRNA(Met) + L-methionine + ATP = L-methionyl-tRNA(Met) + AMP + diphosphate</text>
        <dbReference type="Rhea" id="RHEA:13481"/>
        <dbReference type="Rhea" id="RHEA-COMP:9667"/>
        <dbReference type="Rhea" id="RHEA-COMP:9698"/>
        <dbReference type="ChEBI" id="CHEBI:30616"/>
        <dbReference type="ChEBI" id="CHEBI:33019"/>
        <dbReference type="ChEBI" id="CHEBI:57844"/>
        <dbReference type="ChEBI" id="CHEBI:78442"/>
        <dbReference type="ChEBI" id="CHEBI:78530"/>
        <dbReference type="ChEBI" id="CHEBI:456215"/>
        <dbReference type="EC" id="6.1.1.10"/>
    </reaction>
</comment>
<dbReference type="CDD" id="cd07957">
    <property type="entry name" value="Anticodon_Ia_Met"/>
    <property type="match status" value="1"/>
</dbReference>
<proteinExistence type="inferred from homology"/>
<dbReference type="NCBIfam" id="NF008900">
    <property type="entry name" value="PRK12267.1"/>
    <property type="match status" value="1"/>
</dbReference>
<accession>A0ABZ2Y150</accession>
<keyword evidence="5 13" id="KW-0820">tRNA-binding</keyword>
<evidence type="ECO:0000256" key="7">
    <source>
        <dbReference type="ARBA" id="ARBA00022741"/>
    </source>
</evidence>
<keyword evidence="10 13" id="KW-0648">Protein biosynthesis</keyword>
<dbReference type="SUPFAM" id="SSF47323">
    <property type="entry name" value="Anticodon-binding domain of a subclass of class I aminoacyl-tRNA synthetases"/>
    <property type="match status" value="1"/>
</dbReference>
<dbReference type="EC" id="6.1.1.10" evidence="13"/>
<evidence type="ECO:0000256" key="4">
    <source>
        <dbReference type="ARBA" id="ARBA00022490"/>
    </source>
</evidence>
<feature type="domain" description="TRNA-binding" evidence="15">
    <location>
        <begin position="555"/>
        <end position="656"/>
    </location>
</feature>
<keyword evidence="13" id="KW-0862">Zinc</keyword>
<dbReference type="Gene3D" id="1.10.730.10">
    <property type="entry name" value="Isoleucyl-tRNA Synthetase, Domain 1"/>
    <property type="match status" value="1"/>
</dbReference>
<dbReference type="InterPro" id="IPR002547">
    <property type="entry name" value="tRNA-bd_dom"/>
</dbReference>
<keyword evidence="17" id="KW-1185">Reference proteome</keyword>
<dbReference type="InterPro" id="IPR033911">
    <property type="entry name" value="MetRS_core"/>
</dbReference>
<dbReference type="CDD" id="cd02800">
    <property type="entry name" value="tRNA_bind_EcMetRS_like"/>
    <property type="match status" value="1"/>
</dbReference>
<dbReference type="InterPro" id="IPR001412">
    <property type="entry name" value="aa-tRNA-synth_I_CS"/>
</dbReference>
<evidence type="ECO:0000256" key="12">
    <source>
        <dbReference type="ARBA" id="ARBA00047364"/>
    </source>
</evidence>
<evidence type="ECO:0000256" key="3">
    <source>
        <dbReference type="ARBA" id="ARBA00011738"/>
    </source>
</evidence>
<sequence>MNKKTYYITTPIYYPSDKLHIGHSYTTVAADAMARYKRLRGYDVKFLTGTDEHGQKIERIAQQKGMTPKAYVDSIVTWIKELWKIMNISYDTFIRTTDDYHEKTVQKIFKKLYEKGDIYKSSYEGWYCTPCETFFTERQLKEGKCPDCGREVEKVKEESYFFKLSKYQDRLIEYIESHPEFIQPQTRQNEMINNFLKPGLEDLCVSRTSFKWGIPVEFDPGHVVYVWVDALSNYISALGFMSENDEEYKKYWPADVHLVGKEIVRFHTIIWPALLMALDEPLPKQVFGHGWLVIDGGKMSKSKGNVVDPKVLVDHYGADAIRYFLLREVAFGQDGNFTNEALIQRINSDLANDFGNLLSRTVAMVDKYFNGTLPLGKKATTYDEELKTLAQATVSKVEEYMEKLLFSDALTEIWNLIRRANKYIDETQPWVLAKDEDKKDELANVLYNLGEILRIVSIIIEPFMPTTPRKVWEQLSLEEGENTTWDSAKVWGRLPQDFTVKKGEILFPRIDMKVELEKLEEAQNKAREESVAKAEEKKEEKAEEKQETEFISIEDFAKLDLRIGEVLQCEKVEKADKLLKSQIKIGNEVRQIVSGIAKYYTPEEMVGKKVIVVCNLKPVKLRGILSEGMILAASDENGNLVLASTDKDIESGAKVK</sequence>
<keyword evidence="7 13" id="KW-0547">Nucleotide-binding</keyword>
<evidence type="ECO:0000256" key="14">
    <source>
        <dbReference type="SAM" id="MobiDB-lite"/>
    </source>
</evidence>
<dbReference type="PANTHER" id="PTHR43326:SF1">
    <property type="entry name" value="METHIONINE--TRNA LIGASE, MITOCHONDRIAL"/>
    <property type="match status" value="1"/>
</dbReference>
<evidence type="ECO:0000259" key="15">
    <source>
        <dbReference type="PROSITE" id="PS50886"/>
    </source>
</evidence>
<comment type="subcellular location">
    <subcellularLocation>
        <location evidence="2 13">Cytoplasm</location>
    </subcellularLocation>
</comment>
<dbReference type="InterPro" id="IPR041872">
    <property type="entry name" value="Anticodon_Met"/>
</dbReference>
<dbReference type="EMBL" id="CP121687">
    <property type="protein sequence ID" value="WZL69051.1"/>
    <property type="molecule type" value="Genomic_DNA"/>
</dbReference>
<dbReference type="Pfam" id="PF09334">
    <property type="entry name" value="tRNA-synt_1g"/>
    <property type="match status" value="2"/>
</dbReference>
<dbReference type="PANTHER" id="PTHR43326">
    <property type="entry name" value="METHIONYL-TRNA SYNTHETASE"/>
    <property type="match status" value="1"/>
</dbReference>
<evidence type="ECO:0000256" key="8">
    <source>
        <dbReference type="ARBA" id="ARBA00022840"/>
    </source>
</evidence>
<dbReference type="Gene3D" id="2.40.50.140">
    <property type="entry name" value="Nucleic acid-binding proteins"/>
    <property type="match status" value="1"/>
</dbReference>
<dbReference type="Proteomes" id="UP001486565">
    <property type="component" value="Chromosome"/>
</dbReference>
<dbReference type="PROSITE" id="PS00178">
    <property type="entry name" value="AA_TRNA_LIGASE_I"/>
    <property type="match status" value="1"/>
</dbReference>
<comment type="subunit">
    <text evidence="3 13">Homodimer.</text>
</comment>
<evidence type="ECO:0000256" key="5">
    <source>
        <dbReference type="ARBA" id="ARBA00022555"/>
    </source>
</evidence>